<evidence type="ECO:0000256" key="2">
    <source>
        <dbReference type="ARBA" id="ARBA00022692"/>
    </source>
</evidence>
<feature type="compositionally biased region" description="Polar residues" evidence="5">
    <location>
        <begin position="326"/>
        <end position="352"/>
    </location>
</feature>
<feature type="transmembrane region" description="Helical" evidence="6">
    <location>
        <begin position="206"/>
        <end position="228"/>
    </location>
</feature>
<dbReference type="AlphaFoldDB" id="A0AAI8Z055"/>
<evidence type="ECO:0000313" key="8">
    <source>
        <dbReference type="Proteomes" id="UP001296104"/>
    </source>
</evidence>
<feature type="region of interest" description="Disordered" evidence="5">
    <location>
        <begin position="240"/>
        <end position="271"/>
    </location>
</feature>
<feature type="region of interest" description="Disordered" evidence="5">
    <location>
        <begin position="125"/>
        <end position="200"/>
    </location>
</feature>
<evidence type="ECO:0000256" key="6">
    <source>
        <dbReference type="SAM" id="Phobius"/>
    </source>
</evidence>
<dbReference type="GO" id="GO:0016020">
    <property type="term" value="C:membrane"/>
    <property type="evidence" value="ECO:0007669"/>
    <property type="project" value="UniProtKB-SubCell"/>
</dbReference>
<feature type="compositionally biased region" description="Low complexity" evidence="5">
    <location>
        <begin position="174"/>
        <end position="189"/>
    </location>
</feature>
<dbReference type="PANTHER" id="PTHR15549:SF30">
    <property type="entry name" value="MID2 DOMAIN-CONTAINING PROTEIN"/>
    <property type="match status" value="1"/>
</dbReference>
<keyword evidence="8" id="KW-1185">Reference proteome</keyword>
<evidence type="ECO:0000313" key="7">
    <source>
        <dbReference type="EMBL" id="CAK4028954.1"/>
    </source>
</evidence>
<feature type="compositionally biased region" description="Low complexity" evidence="5">
    <location>
        <begin position="155"/>
        <end position="165"/>
    </location>
</feature>
<organism evidence="7 8">
    <name type="scientific">Lecanosticta acicola</name>
    <dbReference type="NCBI Taxonomy" id="111012"/>
    <lineage>
        <taxon>Eukaryota</taxon>
        <taxon>Fungi</taxon>
        <taxon>Dikarya</taxon>
        <taxon>Ascomycota</taxon>
        <taxon>Pezizomycotina</taxon>
        <taxon>Dothideomycetes</taxon>
        <taxon>Dothideomycetidae</taxon>
        <taxon>Mycosphaerellales</taxon>
        <taxon>Mycosphaerellaceae</taxon>
        <taxon>Lecanosticta</taxon>
    </lineage>
</organism>
<dbReference type="GO" id="GO:0071944">
    <property type="term" value="C:cell periphery"/>
    <property type="evidence" value="ECO:0007669"/>
    <property type="project" value="UniProtKB-ARBA"/>
</dbReference>
<proteinExistence type="predicted"/>
<feature type="compositionally biased region" description="Low complexity" evidence="5">
    <location>
        <begin position="370"/>
        <end position="385"/>
    </location>
</feature>
<accession>A0AAI8Z055</accession>
<gene>
    <name evidence="7" type="ORF">LECACI_7A005204</name>
</gene>
<comment type="caution">
    <text evidence="7">The sequence shown here is derived from an EMBL/GenBank/DDBJ whole genome shotgun (WGS) entry which is preliminary data.</text>
</comment>
<comment type="subcellular location">
    <subcellularLocation>
        <location evidence="1">Membrane</location>
        <topology evidence="1">Single-pass membrane protein</topology>
    </subcellularLocation>
</comment>
<evidence type="ECO:0000256" key="4">
    <source>
        <dbReference type="ARBA" id="ARBA00023136"/>
    </source>
</evidence>
<evidence type="ECO:0000256" key="1">
    <source>
        <dbReference type="ARBA" id="ARBA00004167"/>
    </source>
</evidence>
<reference evidence="7" key="1">
    <citation type="submission" date="2023-11" db="EMBL/GenBank/DDBJ databases">
        <authorList>
            <person name="Alioto T."/>
            <person name="Alioto T."/>
            <person name="Gomez Garrido J."/>
        </authorList>
    </citation>
    <scope>NUCLEOTIDE SEQUENCE</scope>
</reference>
<evidence type="ECO:0000256" key="5">
    <source>
        <dbReference type="SAM" id="MobiDB-lite"/>
    </source>
</evidence>
<dbReference type="PANTHER" id="PTHR15549">
    <property type="entry name" value="PAIRED IMMUNOGLOBULIN-LIKE TYPE 2 RECEPTOR"/>
    <property type="match status" value="1"/>
</dbReference>
<keyword evidence="4 6" id="KW-0472">Membrane</keyword>
<keyword evidence="2 6" id="KW-0812">Transmembrane</keyword>
<feature type="region of interest" description="Disordered" evidence="5">
    <location>
        <begin position="284"/>
        <end position="433"/>
    </location>
</feature>
<name>A0AAI8Z055_9PEZI</name>
<keyword evidence="3 6" id="KW-1133">Transmembrane helix</keyword>
<feature type="compositionally biased region" description="Low complexity" evidence="5">
    <location>
        <begin position="27"/>
        <end position="50"/>
    </location>
</feature>
<evidence type="ECO:0000256" key="3">
    <source>
        <dbReference type="ARBA" id="ARBA00022989"/>
    </source>
</evidence>
<feature type="region of interest" description="Disordered" evidence="5">
    <location>
        <begin position="1"/>
        <end position="50"/>
    </location>
</feature>
<feature type="compositionally biased region" description="Low complexity" evidence="5">
    <location>
        <begin position="125"/>
        <end position="143"/>
    </location>
</feature>
<feature type="compositionally biased region" description="Low complexity" evidence="5">
    <location>
        <begin position="1"/>
        <end position="20"/>
    </location>
</feature>
<feature type="compositionally biased region" description="Polar residues" evidence="5">
    <location>
        <begin position="409"/>
        <end position="427"/>
    </location>
</feature>
<sequence length="433" mass="43419">MKSRPSNETTSPSTSSTASAGIPTMKATPSNGTTSPSTSSTASAGIPTITPTANLTTSAVIFIGDSTTTSKTTMTIANGTSTSTTSDLLFVASFSDGDVSSFSRSSEPYITTVNGEVLTIPAISASTTRSSSRISSSDASSTDHQTATETSNGQQSTVTSAATVGVTGGGRQGQGSPTYSSPTTSTTGSSSGGGDGGSNAPPAGTIAGGVVGGAAGLAVLLLIAMLFVRWYRRKNQMQALPPNSGTARGLDGSSAPSGSGPSGPGMAERSGLSPLAAAIPGIFRHQNRSGETAPSERGFTRVSGRKLPSVFSEGMSSEGVRKAQTGGPQQTTPGMPLSSSPPEQDLSSTSFYRDSAGFYGGDGESSSNGPSGTSPEEMMMMSPGPQRQPQVHAGGPYVMSPASAEQPGLPNTGTLGRSDTPSSLRNSRFTEDM</sequence>
<protein>
    <submittedName>
        <fullName evidence="7">Uncharacterized protein</fullName>
    </submittedName>
</protein>
<feature type="compositionally biased region" description="Polar residues" evidence="5">
    <location>
        <begin position="144"/>
        <end position="154"/>
    </location>
</feature>
<dbReference type="Proteomes" id="UP001296104">
    <property type="component" value="Unassembled WGS sequence"/>
</dbReference>
<dbReference type="InterPro" id="IPR051694">
    <property type="entry name" value="Immunoregulatory_rcpt-like"/>
</dbReference>
<dbReference type="EMBL" id="CAVMBE010000032">
    <property type="protein sequence ID" value="CAK4028954.1"/>
    <property type="molecule type" value="Genomic_DNA"/>
</dbReference>